<evidence type="ECO:0000256" key="4">
    <source>
        <dbReference type="ARBA" id="ARBA00022833"/>
    </source>
</evidence>
<comment type="similarity">
    <text evidence="1">Belongs to the metallo-beta-lactamase superfamily.</text>
</comment>
<dbReference type="SMART" id="SM00849">
    <property type="entry name" value="Lactamase_B"/>
    <property type="match status" value="1"/>
</dbReference>
<organism evidence="6 7">
    <name type="scientific">Nocardiopsis gilva YIM 90087</name>
    <dbReference type="NCBI Taxonomy" id="1235441"/>
    <lineage>
        <taxon>Bacteria</taxon>
        <taxon>Bacillati</taxon>
        <taxon>Actinomycetota</taxon>
        <taxon>Actinomycetes</taxon>
        <taxon>Streptosporangiales</taxon>
        <taxon>Nocardiopsidaceae</taxon>
        <taxon>Nocardiopsis</taxon>
    </lineage>
</organism>
<dbReference type="InterPro" id="IPR036866">
    <property type="entry name" value="RibonucZ/Hydroxyglut_hydro"/>
</dbReference>
<keyword evidence="3 6" id="KW-0378">Hydrolase</keyword>
<keyword evidence="4" id="KW-0862">Zinc</keyword>
<evidence type="ECO:0000256" key="1">
    <source>
        <dbReference type="ARBA" id="ARBA00007749"/>
    </source>
</evidence>
<evidence type="ECO:0000256" key="3">
    <source>
        <dbReference type="ARBA" id="ARBA00022801"/>
    </source>
</evidence>
<evidence type="ECO:0000256" key="2">
    <source>
        <dbReference type="ARBA" id="ARBA00022723"/>
    </source>
</evidence>
<evidence type="ECO:0000313" key="7">
    <source>
        <dbReference type="Proteomes" id="UP000215005"/>
    </source>
</evidence>
<feature type="domain" description="Metallo-beta-lactamase" evidence="5">
    <location>
        <begin position="27"/>
        <end position="258"/>
    </location>
</feature>
<keyword evidence="7" id="KW-1185">Reference proteome</keyword>
<dbReference type="EMBL" id="CP022753">
    <property type="protein sequence ID" value="ASU84010.1"/>
    <property type="molecule type" value="Genomic_DNA"/>
</dbReference>
<gene>
    <name evidence="6" type="ORF">CDO52_15535</name>
</gene>
<dbReference type="OrthoDB" id="3196337at2"/>
<protein>
    <submittedName>
        <fullName evidence="6">MBL fold metallo-hydrolase</fullName>
    </submittedName>
</protein>
<dbReference type="PANTHER" id="PTHR42978:SF3">
    <property type="entry name" value="BLR3078 PROTEIN"/>
    <property type="match status" value="1"/>
</dbReference>
<dbReference type="InterPro" id="IPR001279">
    <property type="entry name" value="Metallo-B-lactamas"/>
</dbReference>
<reference evidence="6 7" key="1">
    <citation type="submission" date="2017-08" db="EMBL/GenBank/DDBJ databases">
        <title>The complete genome sequence of Nocardiopsis gilva YIM 90087.</title>
        <authorList>
            <person name="Yin M."/>
            <person name="Tang S."/>
        </authorList>
    </citation>
    <scope>NUCLEOTIDE SEQUENCE [LARGE SCALE GENOMIC DNA]</scope>
    <source>
        <strain evidence="6 7">YIM 90087</strain>
    </source>
</reference>
<dbReference type="CDD" id="cd07742">
    <property type="entry name" value="metallo-hydrolase-like_MBL-fold"/>
    <property type="match status" value="1"/>
</dbReference>
<accession>A0A223S7C3</accession>
<dbReference type="GO" id="GO:0046872">
    <property type="term" value="F:metal ion binding"/>
    <property type="evidence" value="ECO:0007669"/>
    <property type="project" value="UniProtKB-KW"/>
</dbReference>
<dbReference type="Pfam" id="PF00753">
    <property type="entry name" value="Lactamase_B"/>
    <property type="match status" value="1"/>
</dbReference>
<dbReference type="SUPFAM" id="SSF56281">
    <property type="entry name" value="Metallo-hydrolase/oxidoreductase"/>
    <property type="match status" value="1"/>
</dbReference>
<keyword evidence="2" id="KW-0479">Metal-binding</keyword>
<dbReference type="AlphaFoldDB" id="A0A223S7C3"/>
<proteinExistence type="inferred from homology"/>
<sequence>MRIHHLNTGSMHQIDPTYDGVKPRRVVCHSLLVERDDDGLVLIETGLGLNDVHDPRRSLDAEWMELAGPVLDPDETAVRQVTALGYEPTDVRDIVLTHLDVDHAGGLPDFPWARVHVTEEELRAARAEAPDPRYRPAHWSHRPRWTTTPADGGQPWFGLDGARELDGLPPDILLLPLGGHTLGHAGVAVCDGDRWLLHAGDAYYYHRELDAESPHGHPLLDVVQLGAQVDEAQRLSTQEALRTLVRDHGDQVIVFSAHDPWELHRHRQDSTSWR</sequence>
<dbReference type="GO" id="GO:0016787">
    <property type="term" value="F:hydrolase activity"/>
    <property type="evidence" value="ECO:0007669"/>
    <property type="project" value="UniProtKB-KW"/>
</dbReference>
<dbReference type="PANTHER" id="PTHR42978">
    <property type="entry name" value="QUORUM-QUENCHING LACTONASE YTNP-RELATED-RELATED"/>
    <property type="match status" value="1"/>
</dbReference>
<dbReference type="Proteomes" id="UP000215005">
    <property type="component" value="Chromosome"/>
</dbReference>
<evidence type="ECO:0000259" key="5">
    <source>
        <dbReference type="SMART" id="SM00849"/>
    </source>
</evidence>
<dbReference type="Gene3D" id="3.60.15.10">
    <property type="entry name" value="Ribonuclease Z/Hydroxyacylglutathione hydrolase-like"/>
    <property type="match status" value="1"/>
</dbReference>
<evidence type="ECO:0000313" key="6">
    <source>
        <dbReference type="EMBL" id="ASU84010.1"/>
    </source>
</evidence>
<name>A0A223S7C3_9ACTN</name>
<dbReference type="KEGG" id="ngv:CDO52_15535"/>
<dbReference type="InterPro" id="IPR051013">
    <property type="entry name" value="MBL_superfamily_lactonases"/>
</dbReference>